<evidence type="ECO:0000313" key="3">
    <source>
        <dbReference type="EMBL" id="KAB5521325.1"/>
    </source>
</evidence>
<keyword evidence="4" id="KW-1185">Reference proteome</keyword>
<dbReference type="InterPro" id="IPR001932">
    <property type="entry name" value="PPM-type_phosphatase-like_dom"/>
</dbReference>
<dbReference type="GO" id="GO:0046872">
    <property type="term" value="F:metal ion binding"/>
    <property type="evidence" value="ECO:0007669"/>
    <property type="project" value="UniProtKB-UniRule"/>
</dbReference>
<keyword evidence="1" id="KW-0378">Hydrolase</keyword>
<dbReference type="CDD" id="cd00143">
    <property type="entry name" value="PP2Cc"/>
    <property type="match status" value="1"/>
</dbReference>
<dbReference type="SMART" id="SM00332">
    <property type="entry name" value="PP2Cc"/>
    <property type="match status" value="1"/>
</dbReference>
<dbReference type="GO" id="GO:0004722">
    <property type="term" value="F:protein serine/threonine phosphatase activity"/>
    <property type="evidence" value="ECO:0007669"/>
    <property type="project" value="UniProtKB-EC"/>
</dbReference>
<keyword evidence="1" id="KW-0479">Metal-binding</keyword>
<organism evidence="3 4">
    <name type="scientific">Salix brachista</name>
    <dbReference type="NCBI Taxonomy" id="2182728"/>
    <lineage>
        <taxon>Eukaryota</taxon>
        <taxon>Viridiplantae</taxon>
        <taxon>Streptophyta</taxon>
        <taxon>Embryophyta</taxon>
        <taxon>Tracheophyta</taxon>
        <taxon>Spermatophyta</taxon>
        <taxon>Magnoliopsida</taxon>
        <taxon>eudicotyledons</taxon>
        <taxon>Gunneridae</taxon>
        <taxon>Pentapetalae</taxon>
        <taxon>rosids</taxon>
        <taxon>fabids</taxon>
        <taxon>Malpighiales</taxon>
        <taxon>Salicaceae</taxon>
        <taxon>Saliceae</taxon>
        <taxon>Salix</taxon>
    </lineage>
</organism>
<evidence type="ECO:0000313" key="4">
    <source>
        <dbReference type="Proteomes" id="UP000326939"/>
    </source>
</evidence>
<accession>A0A5N5JVK0</accession>
<dbReference type="PANTHER" id="PTHR12320:SF14">
    <property type="entry name" value="PROTEIN PHOSPHATASE"/>
    <property type="match status" value="1"/>
</dbReference>
<dbReference type="SMART" id="SM00331">
    <property type="entry name" value="PP2C_SIG"/>
    <property type="match status" value="1"/>
</dbReference>
<dbReference type="InterPro" id="IPR036457">
    <property type="entry name" value="PPM-type-like_dom_sf"/>
</dbReference>
<proteinExistence type="inferred from homology"/>
<sequence>MIIKKRKICVRSLSDFQATVSVSDDDESSGRLKMDMGTCYFPKDFDSNPESLGQDAHFICQERQAFGVADGVGGWARKGIDSGIFARELMSNYLASLRSLNPGRAVDLKETLLKAHSRTAATGSSTACVVSLEGDRLCYANVGDSGFMVFRGKRLVYRSPTQQNYFNRPFSLGNWVGEGKRPVSVFLGEFDVEQGDIVVAGSDGVFDNLFGSEIEEILQESDGEPWPQDLAWSIATVASMNSVSQEYDSPFAIAAESEGIEHVGGKIDDITAIVAVIELDQP</sequence>
<dbReference type="PANTHER" id="PTHR12320">
    <property type="entry name" value="PROTEIN PHOSPHATASE 2C"/>
    <property type="match status" value="1"/>
</dbReference>
<keyword evidence="1" id="KW-0904">Protein phosphatase</keyword>
<reference evidence="4" key="1">
    <citation type="journal article" date="2019" name="Gigascience">
        <title>De novo genome assembly of the endangered Acer yangbiense, a plant species with extremely small populations endemic to Yunnan Province, China.</title>
        <authorList>
            <person name="Yang J."/>
            <person name="Wariss H.M."/>
            <person name="Tao L."/>
            <person name="Zhang R."/>
            <person name="Yun Q."/>
            <person name="Hollingsworth P."/>
            <person name="Dao Z."/>
            <person name="Luo G."/>
            <person name="Guo H."/>
            <person name="Ma Y."/>
            <person name="Sun W."/>
        </authorList>
    </citation>
    <scope>NUCLEOTIDE SEQUENCE [LARGE SCALE GENOMIC DNA]</scope>
    <source>
        <strain evidence="4">cv. br00</strain>
    </source>
</reference>
<evidence type="ECO:0000259" key="2">
    <source>
        <dbReference type="PROSITE" id="PS51746"/>
    </source>
</evidence>
<keyword evidence="1" id="KW-0460">Magnesium</keyword>
<feature type="domain" description="PPM-type phosphatase" evidence="2">
    <location>
        <begin position="38"/>
        <end position="277"/>
    </location>
</feature>
<dbReference type="AlphaFoldDB" id="A0A5N5JVK0"/>
<dbReference type="InterPro" id="IPR039123">
    <property type="entry name" value="PPTC7"/>
</dbReference>
<dbReference type="EC" id="3.1.3.16" evidence="1"/>
<comment type="cofactor">
    <cofactor evidence="1">
        <name>Mg(2+)</name>
        <dbReference type="ChEBI" id="CHEBI:18420"/>
    </cofactor>
</comment>
<name>A0A5N5JVK0_9ROSI</name>
<gene>
    <name evidence="3" type="ORF">DKX38_025644</name>
</gene>
<dbReference type="SUPFAM" id="SSF81606">
    <property type="entry name" value="PP2C-like"/>
    <property type="match status" value="1"/>
</dbReference>
<comment type="similarity">
    <text evidence="1">Belongs to the PP2C family.</text>
</comment>
<comment type="cofactor">
    <cofactor evidence="1">
        <name>Mn(2+)</name>
        <dbReference type="ChEBI" id="CHEBI:29035"/>
    </cofactor>
</comment>
<dbReference type="EMBL" id="VDCV01000016">
    <property type="protein sequence ID" value="KAB5521325.1"/>
    <property type="molecule type" value="Genomic_DNA"/>
</dbReference>
<comment type="caution">
    <text evidence="3">The sequence shown here is derived from an EMBL/GenBank/DDBJ whole genome shotgun (WGS) entry which is preliminary data.</text>
</comment>
<evidence type="ECO:0000256" key="1">
    <source>
        <dbReference type="RuleBase" id="RU366020"/>
    </source>
</evidence>
<dbReference type="PROSITE" id="PS51746">
    <property type="entry name" value="PPM_2"/>
    <property type="match status" value="1"/>
</dbReference>
<comment type="catalytic activity">
    <reaction evidence="1">
        <text>O-phospho-L-seryl-[protein] + H2O = L-seryl-[protein] + phosphate</text>
        <dbReference type="Rhea" id="RHEA:20629"/>
        <dbReference type="Rhea" id="RHEA-COMP:9863"/>
        <dbReference type="Rhea" id="RHEA-COMP:11604"/>
        <dbReference type="ChEBI" id="CHEBI:15377"/>
        <dbReference type="ChEBI" id="CHEBI:29999"/>
        <dbReference type="ChEBI" id="CHEBI:43474"/>
        <dbReference type="ChEBI" id="CHEBI:83421"/>
        <dbReference type="EC" id="3.1.3.16"/>
    </reaction>
</comment>
<dbReference type="Gene3D" id="3.60.40.10">
    <property type="entry name" value="PPM-type phosphatase domain"/>
    <property type="match status" value="1"/>
</dbReference>
<keyword evidence="1" id="KW-0464">Manganese</keyword>
<dbReference type="Proteomes" id="UP000326939">
    <property type="component" value="Chromosome 16"/>
</dbReference>
<protein>
    <recommendedName>
        <fullName evidence="1">Protein phosphatase</fullName>
        <ecNumber evidence="1">3.1.3.16</ecNumber>
    </recommendedName>
</protein>
<comment type="catalytic activity">
    <reaction evidence="1">
        <text>O-phospho-L-threonyl-[protein] + H2O = L-threonyl-[protein] + phosphate</text>
        <dbReference type="Rhea" id="RHEA:47004"/>
        <dbReference type="Rhea" id="RHEA-COMP:11060"/>
        <dbReference type="Rhea" id="RHEA-COMP:11605"/>
        <dbReference type="ChEBI" id="CHEBI:15377"/>
        <dbReference type="ChEBI" id="CHEBI:30013"/>
        <dbReference type="ChEBI" id="CHEBI:43474"/>
        <dbReference type="ChEBI" id="CHEBI:61977"/>
        <dbReference type="EC" id="3.1.3.16"/>
    </reaction>
</comment>